<name>A0A3R7MNK8_TRYRA</name>
<evidence type="ECO:0000313" key="2">
    <source>
        <dbReference type="Proteomes" id="UP000283634"/>
    </source>
</evidence>
<dbReference type="GeneID" id="40326478"/>
<proteinExistence type="predicted"/>
<reference evidence="1 2" key="1">
    <citation type="journal article" date="2018" name="BMC Genomics">
        <title>Genomic comparison of Trypanosoma conorhini and Trypanosoma rangeli to Trypanosoma cruzi strains of high and low virulence.</title>
        <authorList>
            <person name="Bradwell K.R."/>
            <person name="Koparde V.N."/>
            <person name="Matveyev A.V."/>
            <person name="Serrano M.G."/>
            <person name="Alves J.M."/>
            <person name="Parikh H."/>
            <person name="Huang B."/>
            <person name="Lee V."/>
            <person name="Espinosa-Alvarez O."/>
            <person name="Ortiz P.A."/>
            <person name="Costa-Martins A.G."/>
            <person name="Teixeira M.M."/>
            <person name="Buck G.A."/>
        </authorList>
    </citation>
    <scope>NUCLEOTIDE SEQUENCE [LARGE SCALE GENOMIC DNA]</scope>
    <source>
        <strain evidence="1 2">AM80</strain>
    </source>
</reference>
<comment type="caution">
    <text evidence="1">The sequence shown here is derived from an EMBL/GenBank/DDBJ whole genome shotgun (WGS) entry which is preliminary data.</text>
</comment>
<keyword evidence="2" id="KW-1185">Reference proteome</keyword>
<gene>
    <name evidence="1" type="ORF">TraAM80_02545</name>
</gene>
<protein>
    <submittedName>
        <fullName evidence="1">Uncharacterized protein</fullName>
    </submittedName>
</protein>
<dbReference type="Proteomes" id="UP000283634">
    <property type="component" value="Unassembled WGS sequence"/>
</dbReference>
<dbReference type="EMBL" id="MKGL01000059">
    <property type="protein sequence ID" value="RNF08803.1"/>
    <property type="molecule type" value="Genomic_DNA"/>
</dbReference>
<organism evidence="1 2">
    <name type="scientific">Trypanosoma rangeli</name>
    <dbReference type="NCBI Taxonomy" id="5698"/>
    <lineage>
        <taxon>Eukaryota</taxon>
        <taxon>Discoba</taxon>
        <taxon>Euglenozoa</taxon>
        <taxon>Kinetoplastea</taxon>
        <taxon>Metakinetoplastina</taxon>
        <taxon>Trypanosomatida</taxon>
        <taxon>Trypanosomatidae</taxon>
        <taxon>Trypanosoma</taxon>
        <taxon>Herpetosoma</taxon>
    </lineage>
</organism>
<accession>A0A3R7MNK8</accession>
<evidence type="ECO:0000313" key="1">
    <source>
        <dbReference type="EMBL" id="RNF08803.1"/>
    </source>
</evidence>
<dbReference type="RefSeq" id="XP_029240604.1">
    <property type="nucleotide sequence ID" value="XM_029379544.1"/>
</dbReference>
<dbReference type="AlphaFoldDB" id="A0A3R7MNK8"/>
<sequence>MRGRNASHGLRMHLHLARGASGIMHGLLLLCNGMCACKMSLLPNFSWVQTAGVASPLLPPAWRPTRGKLSGNVPPAPSVLPSPRRRAHSALLHDLWGRSERGPGIERTYLWFSSTVVRDDCTGSVLPVAV</sequence>